<dbReference type="RefSeq" id="WP_266010884.1">
    <property type="nucleotide sequence ID" value="NZ_JAPFQP010000001.1"/>
</dbReference>
<evidence type="ECO:0000259" key="1">
    <source>
        <dbReference type="Pfam" id="PF22322"/>
    </source>
</evidence>
<evidence type="ECO:0000313" key="3">
    <source>
        <dbReference type="Proteomes" id="UP001207116"/>
    </source>
</evidence>
<dbReference type="Proteomes" id="UP001207116">
    <property type="component" value="Unassembled WGS sequence"/>
</dbReference>
<sequence>MNVWKHLSGLNPAALWALFLLCIRNPWYVLPTVKATRKCVAVCNLHYGKAHHRNTAANAFRHALWNFYIVRACSRGKAKMDKVLAWAEKITTWHEDFSKNPPLARQMDLHNNRVGRIIFEKDPHMEAADVIDLLKSKAAASVKVTELKETEAIDSNCFIHLID</sequence>
<evidence type="ECO:0000313" key="2">
    <source>
        <dbReference type="EMBL" id="MCX2718664.1"/>
    </source>
</evidence>
<proteinExistence type="predicted"/>
<accession>A0AAE3SMK0</accession>
<keyword evidence="3" id="KW-1185">Reference proteome</keyword>
<name>A0AAE3SMK0_9FLAO</name>
<protein>
    <recommendedName>
        <fullName evidence="1">DUF6973 domain-containing protein</fullName>
    </recommendedName>
</protein>
<dbReference type="InterPro" id="IPR054246">
    <property type="entry name" value="DUF6973"/>
</dbReference>
<dbReference type="AlphaFoldDB" id="A0AAE3SMK0"/>
<dbReference type="Pfam" id="PF22322">
    <property type="entry name" value="DUF6973"/>
    <property type="match status" value="1"/>
</dbReference>
<comment type="caution">
    <text evidence="2">The sequence shown here is derived from an EMBL/GenBank/DDBJ whole genome shotgun (WGS) entry which is preliminary data.</text>
</comment>
<feature type="domain" description="DUF6973" evidence="1">
    <location>
        <begin position="20"/>
        <end position="139"/>
    </location>
</feature>
<reference evidence="2" key="1">
    <citation type="submission" date="2022-11" db="EMBL/GenBank/DDBJ databases">
        <title>The characterization of three novel Bacteroidetes species and genomic analysis of their roles in tidal elemental geochemical cycles.</title>
        <authorList>
            <person name="Ma K.-J."/>
        </authorList>
    </citation>
    <scope>NUCLEOTIDE SEQUENCE</scope>
    <source>
        <strain evidence="2">M415</strain>
    </source>
</reference>
<gene>
    <name evidence="2" type="ORF">OO016_03520</name>
</gene>
<dbReference type="EMBL" id="JAPFQP010000001">
    <property type="protein sequence ID" value="MCX2718664.1"/>
    <property type="molecule type" value="Genomic_DNA"/>
</dbReference>
<organism evidence="2 3">
    <name type="scientific">Lentiprolixibacter aurantiacus</name>
    <dbReference type="NCBI Taxonomy" id="2993939"/>
    <lineage>
        <taxon>Bacteria</taxon>
        <taxon>Pseudomonadati</taxon>
        <taxon>Bacteroidota</taxon>
        <taxon>Flavobacteriia</taxon>
        <taxon>Flavobacteriales</taxon>
        <taxon>Flavobacteriaceae</taxon>
        <taxon>Lentiprolixibacter</taxon>
    </lineage>
</organism>